<gene>
    <name evidence="1" type="ORF">FRZ54_05270</name>
</gene>
<dbReference type="Gene3D" id="1.10.10.1150">
    <property type="entry name" value="Coenzyme PQQ synthesis protein D (PqqD)"/>
    <property type="match status" value="1"/>
</dbReference>
<dbReference type="InterPro" id="IPR008792">
    <property type="entry name" value="PQQD"/>
</dbReference>
<protein>
    <submittedName>
        <fullName evidence="1">PqqD family protein</fullName>
    </submittedName>
</protein>
<evidence type="ECO:0000313" key="2">
    <source>
        <dbReference type="Proteomes" id="UP000321479"/>
    </source>
</evidence>
<dbReference type="Pfam" id="PF05402">
    <property type="entry name" value="PqqD"/>
    <property type="match status" value="1"/>
</dbReference>
<dbReference type="OrthoDB" id="1495225at2"/>
<dbReference type="EMBL" id="CP042436">
    <property type="protein sequence ID" value="QEC62023.1"/>
    <property type="molecule type" value="Genomic_DNA"/>
</dbReference>
<dbReference type="AlphaFoldDB" id="A0A5B8USU8"/>
<dbReference type="Proteomes" id="UP000321479">
    <property type="component" value="Chromosome"/>
</dbReference>
<proteinExistence type="predicted"/>
<organism evidence="1 2">
    <name type="scientific">Mucilaginibacter ginsenosidivorans</name>
    <dbReference type="NCBI Taxonomy" id="398053"/>
    <lineage>
        <taxon>Bacteria</taxon>
        <taxon>Pseudomonadati</taxon>
        <taxon>Bacteroidota</taxon>
        <taxon>Sphingobacteriia</taxon>
        <taxon>Sphingobacteriales</taxon>
        <taxon>Sphingobacteriaceae</taxon>
        <taxon>Mucilaginibacter</taxon>
    </lineage>
</organism>
<reference evidence="1 2" key="1">
    <citation type="journal article" date="2017" name="Curr. Microbiol.">
        <title>Mucilaginibacter ginsenosidivorans sp. nov., Isolated from Soil of Ginseng Field.</title>
        <authorList>
            <person name="Kim M.M."/>
            <person name="Siddiqi M.Z."/>
            <person name="Im W.T."/>
        </authorList>
    </citation>
    <scope>NUCLEOTIDE SEQUENCE [LARGE SCALE GENOMIC DNA]</scope>
    <source>
        <strain evidence="1 2">Gsoil 3017</strain>
    </source>
</reference>
<keyword evidence="2" id="KW-1185">Reference proteome</keyword>
<sequence length="94" mass="10785">MTHLNLPKKVKISDNVLFQQINNECVLLDMDSEQYFGLNDVGARIWQILSEDGDTEKALLQLLAEYETDETTLRTDFVNLLTELGNEKLIVIEN</sequence>
<dbReference type="RefSeq" id="WP_147030600.1">
    <property type="nucleotide sequence ID" value="NZ_CP042436.1"/>
</dbReference>
<dbReference type="KEGG" id="mgin:FRZ54_05270"/>
<dbReference type="InterPro" id="IPR041881">
    <property type="entry name" value="PqqD_sf"/>
</dbReference>
<name>A0A5B8USU8_9SPHI</name>
<accession>A0A5B8USU8</accession>
<evidence type="ECO:0000313" key="1">
    <source>
        <dbReference type="EMBL" id="QEC62023.1"/>
    </source>
</evidence>